<proteinExistence type="predicted"/>
<organism evidence="2 3">
    <name type="scientific">Chaetoceros tenuissimus</name>
    <dbReference type="NCBI Taxonomy" id="426638"/>
    <lineage>
        <taxon>Eukaryota</taxon>
        <taxon>Sar</taxon>
        <taxon>Stramenopiles</taxon>
        <taxon>Ochrophyta</taxon>
        <taxon>Bacillariophyta</taxon>
        <taxon>Coscinodiscophyceae</taxon>
        <taxon>Chaetocerotophycidae</taxon>
        <taxon>Chaetocerotales</taxon>
        <taxon>Chaetocerotaceae</taxon>
        <taxon>Chaetoceros</taxon>
    </lineage>
</organism>
<feature type="region of interest" description="Disordered" evidence="1">
    <location>
        <begin position="258"/>
        <end position="302"/>
    </location>
</feature>
<comment type="caution">
    <text evidence="2">The sequence shown here is derived from an EMBL/GenBank/DDBJ whole genome shotgun (WGS) entry which is preliminary data.</text>
</comment>
<dbReference type="Proteomes" id="UP001054902">
    <property type="component" value="Unassembled WGS sequence"/>
</dbReference>
<evidence type="ECO:0000313" key="3">
    <source>
        <dbReference type="Proteomes" id="UP001054902"/>
    </source>
</evidence>
<name>A0AAD3CZ69_9STRA</name>
<feature type="compositionally biased region" description="Polar residues" evidence="1">
    <location>
        <begin position="258"/>
        <end position="278"/>
    </location>
</feature>
<gene>
    <name evidence="2" type="ORF">CTEN210_11312</name>
</gene>
<feature type="compositionally biased region" description="Basic and acidic residues" evidence="1">
    <location>
        <begin position="279"/>
        <end position="302"/>
    </location>
</feature>
<evidence type="ECO:0000313" key="2">
    <source>
        <dbReference type="EMBL" id="GFH54836.1"/>
    </source>
</evidence>
<dbReference type="AlphaFoldDB" id="A0AAD3CZ69"/>
<reference evidence="2 3" key="1">
    <citation type="journal article" date="2021" name="Sci. Rep.">
        <title>The genome of the diatom Chaetoceros tenuissimus carries an ancient integrated fragment of an extant virus.</title>
        <authorList>
            <person name="Hongo Y."/>
            <person name="Kimura K."/>
            <person name="Takaki Y."/>
            <person name="Yoshida Y."/>
            <person name="Baba S."/>
            <person name="Kobayashi G."/>
            <person name="Nagasaki K."/>
            <person name="Hano T."/>
            <person name="Tomaru Y."/>
        </authorList>
    </citation>
    <scope>NUCLEOTIDE SEQUENCE [LARGE SCALE GENOMIC DNA]</scope>
    <source>
        <strain evidence="2 3">NIES-3715</strain>
    </source>
</reference>
<evidence type="ECO:0000256" key="1">
    <source>
        <dbReference type="SAM" id="MobiDB-lite"/>
    </source>
</evidence>
<dbReference type="EMBL" id="BLLK01000047">
    <property type="protein sequence ID" value="GFH54836.1"/>
    <property type="molecule type" value="Genomic_DNA"/>
</dbReference>
<keyword evidence="3" id="KW-1185">Reference proteome</keyword>
<accession>A0AAD3CZ69</accession>
<protein>
    <submittedName>
        <fullName evidence="2">Uncharacterized protein</fullName>
    </submittedName>
</protein>
<sequence length="440" mass="49957">MDRIALLKSLPFLNKVCPTTGPKIWKEHWSILTVERNKAKDDNTSENEVFTHNHALSIEPIDHNTLESAGVAFFSSKKRRVDGWNETDSTADSANDKIDPALSNFHAYLLPAYLSTSDEENTDSTSLSRNSDSQKHDTKILYFFIEGECFCVDHLQIRSIEVEEARSMNENNKEIRLPMSMIFSFDSCNFRVLSDDSIMGSEANINNQEESLQKSFNVLKEFMTSEGTKIFAEYRAKDYSFQHYLALLRCPLDTASSQPDNHYENGQTTTVDSNSLSTKDQESAEANKDDENTRQTGDTKDKLESYHKSLKALQTVHSLFKLKAHGKIPNKMDSDDLTFAKFVNKCALECSKSFVDMEDNAVHQTEAKTNEELSEVQESIDVIVGSIFPAKRGLSMTPTKRGQDELGNTLDFEAEMNSKLENYRSLVIEKHRMLGFVPRR</sequence>